<feature type="region of interest" description="Disordered" evidence="2">
    <location>
        <begin position="62"/>
        <end position="83"/>
    </location>
</feature>
<dbReference type="OrthoDB" id="1415978at2759"/>
<organism evidence="4 5">
    <name type="scientific">Nyssa sinensis</name>
    <dbReference type="NCBI Taxonomy" id="561372"/>
    <lineage>
        <taxon>Eukaryota</taxon>
        <taxon>Viridiplantae</taxon>
        <taxon>Streptophyta</taxon>
        <taxon>Embryophyta</taxon>
        <taxon>Tracheophyta</taxon>
        <taxon>Spermatophyta</taxon>
        <taxon>Magnoliopsida</taxon>
        <taxon>eudicotyledons</taxon>
        <taxon>Gunneridae</taxon>
        <taxon>Pentapetalae</taxon>
        <taxon>asterids</taxon>
        <taxon>Cornales</taxon>
        <taxon>Nyssaceae</taxon>
        <taxon>Nyssa</taxon>
    </lineage>
</organism>
<protein>
    <recommendedName>
        <fullName evidence="3">SWIM-type domain-containing protein</fullName>
    </recommendedName>
</protein>
<dbReference type="Proteomes" id="UP000325577">
    <property type="component" value="Linkage Group LG11"/>
</dbReference>
<evidence type="ECO:0000313" key="5">
    <source>
        <dbReference type="Proteomes" id="UP000325577"/>
    </source>
</evidence>
<evidence type="ECO:0000259" key="3">
    <source>
        <dbReference type="PROSITE" id="PS50966"/>
    </source>
</evidence>
<feature type="domain" description="SWIM-type" evidence="3">
    <location>
        <begin position="13"/>
        <end position="45"/>
    </location>
</feature>
<keyword evidence="1" id="KW-0863">Zinc-finger</keyword>
<evidence type="ECO:0000256" key="1">
    <source>
        <dbReference type="PROSITE-ProRule" id="PRU00325"/>
    </source>
</evidence>
<reference evidence="4 5" key="1">
    <citation type="submission" date="2019-09" db="EMBL/GenBank/DDBJ databases">
        <title>A chromosome-level genome assembly of the Chinese tupelo Nyssa sinensis.</title>
        <authorList>
            <person name="Yang X."/>
            <person name="Kang M."/>
            <person name="Yang Y."/>
            <person name="Xiong H."/>
            <person name="Wang M."/>
            <person name="Zhang Z."/>
            <person name="Wang Z."/>
            <person name="Wu H."/>
            <person name="Ma T."/>
            <person name="Liu J."/>
            <person name="Xi Z."/>
        </authorList>
    </citation>
    <scope>NUCLEOTIDE SEQUENCE [LARGE SCALE GENOMIC DNA]</scope>
    <source>
        <strain evidence="4">J267</strain>
        <tissue evidence="4">Leaf</tissue>
    </source>
</reference>
<proteinExistence type="predicted"/>
<name>A0A5J5BLD7_9ASTE</name>
<dbReference type="AlphaFoldDB" id="A0A5J5BLD7"/>
<evidence type="ECO:0000313" key="4">
    <source>
        <dbReference type="EMBL" id="KAA8543945.1"/>
    </source>
</evidence>
<accession>A0A5J5BLD7</accession>
<dbReference type="InterPro" id="IPR007527">
    <property type="entry name" value="Znf_SWIM"/>
</dbReference>
<keyword evidence="1" id="KW-0862">Zinc</keyword>
<gene>
    <name evidence="4" type="ORF">F0562_021878</name>
</gene>
<keyword evidence="5" id="KW-1185">Reference proteome</keyword>
<evidence type="ECO:0000256" key="2">
    <source>
        <dbReference type="SAM" id="MobiDB-lite"/>
    </source>
</evidence>
<dbReference type="EMBL" id="CM018034">
    <property type="protein sequence ID" value="KAA8543945.1"/>
    <property type="molecule type" value="Genomic_DNA"/>
</dbReference>
<dbReference type="GO" id="GO:0008270">
    <property type="term" value="F:zinc ion binding"/>
    <property type="evidence" value="ECO:0007669"/>
    <property type="project" value="UniProtKB-KW"/>
</dbReference>
<dbReference type="PROSITE" id="PS50966">
    <property type="entry name" value="ZF_SWIM"/>
    <property type="match status" value="1"/>
</dbReference>
<sequence>MEFKVNDGEGVSYVVNLASRKCVCNSWEISSLPSKHAAAAISYMRGNIEEYCDVAFTNERPRKNRRREPDEDVGGIRQGRQAHSHTNATNFSWRFSSWVSGYWISVFHIRGATYPFSVSNFFFDYVGGFFCVAGAIVSQSQLLPFCFVFFVGC</sequence>
<keyword evidence="1" id="KW-0479">Metal-binding</keyword>